<dbReference type="AntiFam" id="ANF00095">
    <property type="entry name" value="Shadow ORF (opposite ABC transporters)"/>
</dbReference>
<dbReference type="EMBL" id="ABLC01000012">
    <property type="protein sequence ID" value="EDT05454.1"/>
    <property type="molecule type" value="Genomic_DNA"/>
</dbReference>
<accession>B1FAB2</accession>
<evidence type="ECO:0000313" key="2">
    <source>
        <dbReference type="Proteomes" id="UP000005463"/>
    </source>
</evidence>
<organism evidence="1 2">
    <name type="scientific">Burkholderia ambifaria IOP40-10</name>
    <dbReference type="NCBI Taxonomy" id="396596"/>
    <lineage>
        <taxon>Bacteria</taxon>
        <taxon>Pseudomonadati</taxon>
        <taxon>Pseudomonadota</taxon>
        <taxon>Betaproteobacteria</taxon>
        <taxon>Burkholderiales</taxon>
        <taxon>Burkholderiaceae</taxon>
        <taxon>Burkholderia</taxon>
        <taxon>Burkholderia cepacia complex</taxon>
    </lineage>
</organism>
<name>B1FAB2_9BURK</name>
<sequence length="239" mass="26947">MVIEVERRADLRDAAVLRGVGAGVQQHDLVGERHRFGLVVRHVDDARAFELPVQLRDFDAGLAAQRRVEIRQRFVEQEHAGLAHDRAADRDALPLAAGQRLRLALEQRIELQDPRGVAHLPVDLGLRHTRELQPERHVLVDRHVRKQRVALEHHRDAALGGRHVVDAAAVDRQLAVAQVLEARDHPQQGRLAAAGRPEEHAELVRADLQIDVANDRRVLAIGFLHASHRDARHCLRSMF</sequence>
<dbReference type="AlphaFoldDB" id="B1FAB2"/>
<evidence type="ECO:0000313" key="1">
    <source>
        <dbReference type="EMBL" id="EDT05454.1"/>
    </source>
</evidence>
<dbReference type="AntiFam" id="ANF00142">
    <property type="entry name" value="Shadow ORF (opposite yadG)"/>
</dbReference>
<proteinExistence type="predicted"/>
<gene>
    <name evidence="1" type="ORF">BamIOP4010DRAFT_0971</name>
</gene>
<reference evidence="1 2" key="1">
    <citation type="submission" date="2008-03" db="EMBL/GenBank/DDBJ databases">
        <title>Sequencing of the draft genome and assembly of Burkholderia ambifaria IOP40-10.</title>
        <authorList>
            <consortium name="US DOE Joint Genome Institute (JGI-PGF)"/>
            <person name="Copeland A."/>
            <person name="Lucas S."/>
            <person name="Lapidus A."/>
            <person name="Glavina del Rio T."/>
            <person name="Dalin E."/>
            <person name="Tice H."/>
            <person name="Bruce D."/>
            <person name="Goodwin L."/>
            <person name="Pitluck S."/>
            <person name="Larimer F."/>
            <person name="Land M.L."/>
            <person name="Hauser L."/>
            <person name="Tiedje J."/>
            <person name="Richardson P."/>
        </authorList>
    </citation>
    <scope>NUCLEOTIDE SEQUENCE [LARGE SCALE GENOMIC DNA]</scope>
    <source>
        <strain evidence="1 2">IOP40-10</strain>
    </source>
</reference>
<comment type="caution">
    <text evidence="1">The sequence shown here is derived from an EMBL/GenBank/DDBJ whole genome shotgun (WGS) entry which is preliminary data.</text>
</comment>
<protein>
    <submittedName>
        <fullName evidence="1">Uncharacterized protein</fullName>
    </submittedName>
</protein>
<dbReference type="Proteomes" id="UP000005463">
    <property type="component" value="Unassembled WGS sequence"/>
</dbReference>